<feature type="domain" description="Acyl-CoA dehydrogenase/oxidase N-terminal" evidence="7">
    <location>
        <begin position="7"/>
        <end position="117"/>
    </location>
</feature>
<dbReference type="GO" id="GO:0003995">
    <property type="term" value="F:acyl-CoA dehydrogenase activity"/>
    <property type="evidence" value="ECO:0007669"/>
    <property type="project" value="TreeGrafter"/>
</dbReference>
<dbReference type="Proteomes" id="UP000198420">
    <property type="component" value="Unassembled WGS sequence"/>
</dbReference>
<dbReference type="SUPFAM" id="SSF47203">
    <property type="entry name" value="Acyl-CoA dehydrogenase C-terminal domain-like"/>
    <property type="match status" value="1"/>
</dbReference>
<sequence>MTDSMLTRDEAELASTARSFLSGFVGNSYLNEQEESEDGHEQARWKQMTGLGWTAVNLPERVGGGDGSLAAAAMVAREIGRAAYASPLLQTMRTGTLLASLGSDERADELMARIAGGSPAAVVASADRTVRARAVGGGAFLLSGSAAVVEWLTAAGTAVVLVPRADSDGWLLATLPPEVVGERGVAVPSVDNERESLLDLDGVGLPAATALRDDVPAADAEYALARANLLRASAMVGGAEEVLAQSTRYAKTRHQFGRPIGAFQAVRHHLARMSIAVDGARLLTDEALTRAEPSAHETAIAGAALFAAARSYVEAVLTGAQVHGGVGTTVEHILHHHFRRAKSMQLRCGKRANRLRELHGALVVRREGGLW</sequence>
<dbReference type="SUPFAM" id="SSF56645">
    <property type="entry name" value="Acyl-CoA dehydrogenase NM domain-like"/>
    <property type="match status" value="1"/>
</dbReference>
<dbReference type="InterPro" id="IPR009075">
    <property type="entry name" value="AcylCo_DH/oxidase_C"/>
</dbReference>
<dbReference type="RefSeq" id="WP_179279032.1">
    <property type="nucleotide sequence ID" value="NZ_FZNP01000011.1"/>
</dbReference>
<evidence type="ECO:0000259" key="7">
    <source>
        <dbReference type="Pfam" id="PF02771"/>
    </source>
</evidence>
<protein>
    <submittedName>
        <fullName evidence="8">Acyl-CoA dehydrogenase</fullName>
    </submittedName>
</protein>
<gene>
    <name evidence="8" type="ORF">SAMN06265355_111229</name>
</gene>
<evidence type="ECO:0000256" key="2">
    <source>
        <dbReference type="ARBA" id="ARBA00009347"/>
    </source>
</evidence>
<evidence type="ECO:0000313" key="9">
    <source>
        <dbReference type="Proteomes" id="UP000198420"/>
    </source>
</evidence>
<dbReference type="InterPro" id="IPR036250">
    <property type="entry name" value="AcylCo_DH-like_C"/>
</dbReference>
<keyword evidence="9" id="KW-1185">Reference proteome</keyword>
<keyword evidence="5" id="KW-0560">Oxidoreductase</keyword>
<dbReference type="Gene3D" id="1.10.540.10">
    <property type="entry name" value="Acyl-CoA dehydrogenase/oxidase, N-terminal domain"/>
    <property type="match status" value="1"/>
</dbReference>
<organism evidence="8 9">
    <name type="scientific">Actinomadura mexicana</name>
    <dbReference type="NCBI Taxonomy" id="134959"/>
    <lineage>
        <taxon>Bacteria</taxon>
        <taxon>Bacillati</taxon>
        <taxon>Actinomycetota</taxon>
        <taxon>Actinomycetes</taxon>
        <taxon>Streptosporangiales</taxon>
        <taxon>Thermomonosporaceae</taxon>
        <taxon>Actinomadura</taxon>
    </lineage>
</organism>
<dbReference type="PANTHER" id="PTHR43884">
    <property type="entry name" value="ACYL-COA DEHYDROGENASE"/>
    <property type="match status" value="1"/>
</dbReference>
<dbReference type="EMBL" id="FZNP01000011">
    <property type="protein sequence ID" value="SNS14061.1"/>
    <property type="molecule type" value="Genomic_DNA"/>
</dbReference>
<keyword evidence="4" id="KW-0274">FAD</keyword>
<evidence type="ECO:0000256" key="4">
    <source>
        <dbReference type="ARBA" id="ARBA00022827"/>
    </source>
</evidence>
<name>A0A239C359_9ACTN</name>
<proteinExistence type="inferred from homology"/>
<evidence type="ECO:0000259" key="6">
    <source>
        <dbReference type="Pfam" id="PF00441"/>
    </source>
</evidence>
<evidence type="ECO:0000256" key="3">
    <source>
        <dbReference type="ARBA" id="ARBA00022630"/>
    </source>
</evidence>
<reference evidence="9" key="1">
    <citation type="submission" date="2017-06" db="EMBL/GenBank/DDBJ databases">
        <authorList>
            <person name="Varghese N."/>
            <person name="Submissions S."/>
        </authorList>
    </citation>
    <scope>NUCLEOTIDE SEQUENCE [LARGE SCALE GENOMIC DNA]</scope>
    <source>
        <strain evidence="9">DSM 44485</strain>
    </source>
</reference>
<dbReference type="Gene3D" id="1.20.140.10">
    <property type="entry name" value="Butyryl-CoA Dehydrogenase, subunit A, domain 3"/>
    <property type="match status" value="1"/>
</dbReference>
<comment type="similarity">
    <text evidence="2">Belongs to the acyl-CoA dehydrogenase family.</text>
</comment>
<feature type="domain" description="Acyl-CoA dehydrogenase/oxidase C-terminal" evidence="6">
    <location>
        <begin position="222"/>
        <end position="349"/>
    </location>
</feature>
<dbReference type="AlphaFoldDB" id="A0A239C359"/>
<evidence type="ECO:0000256" key="1">
    <source>
        <dbReference type="ARBA" id="ARBA00001974"/>
    </source>
</evidence>
<comment type="cofactor">
    <cofactor evidence="1">
        <name>FAD</name>
        <dbReference type="ChEBI" id="CHEBI:57692"/>
    </cofactor>
</comment>
<evidence type="ECO:0000256" key="5">
    <source>
        <dbReference type="ARBA" id="ARBA00023002"/>
    </source>
</evidence>
<dbReference type="InterPro" id="IPR037069">
    <property type="entry name" value="AcylCoA_DH/ox_N_sf"/>
</dbReference>
<dbReference type="Pfam" id="PF00441">
    <property type="entry name" value="Acyl-CoA_dh_1"/>
    <property type="match status" value="1"/>
</dbReference>
<evidence type="ECO:0000313" key="8">
    <source>
        <dbReference type="EMBL" id="SNS14061.1"/>
    </source>
</evidence>
<dbReference type="InterPro" id="IPR013786">
    <property type="entry name" value="AcylCoA_DH/ox_N"/>
</dbReference>
<accession>A0A239C359</accession>
<dbReference type="InterPro" id="IPR009100">
    <property type="entry name" value="AcylCoA_DH/oxidase_NM_dom_sf"/>
</dbReference>
<dbReference type="Pfam" id="PF02771">
    <property type="entry name" value="Acyl-CoA_dh_N"/>
    <property type="match status" value="1"/>
</dbReference>
<dbReference type="PANTHER" id="PTHR43884:SF20">
    <property type="entry name" value="ACYL-COA DEHYDROGENASE FADE28"/>
    <property type="match status" value="1"/>
</dbReference>
<keyword evidence="3" id="KW-0285">Flavoprotein</keyword>
<dbReference type="GO" id="GO:0050660">
    <property type="term" value="F:flavin adenine dinucleotide binding"/>
    <property type="evidence" value="ECO:0007669"/>
    <property type="project" value="InterPro"/>
</dbReference>